<name>A0A7K0EUX7_9BACT</name>
<dbReference type="EMBL" id="WJXZ01000014">
    <property type="protein sequence ID" value="MRS65248.1"/>
    <property type="molecule type" value="Genomic_DNA"/>
</dbReference>
<organism evidence="1 2">
    <name type="scientific">Larkinella terrae</name>
    <dbReference type="NCBI Taxonomy" id="2025311"/>
    <lineage>
        <taxon>Bacteria</taxon>
        <taxon>Pseudomonadati</taxon>
        <taxon>Bacteroidota</taxon>
        <taxon>Cytophagia</taxon>
        <taxon>Cytophagales</taxon>
        <taxon>Spirosomataceae</taxon>
        <taxon>Larkinella</taxon>
    </lineage>
</organism>
<protein>
    <submittedName>
        <fullName evidence="1">Uncharacterized protein</fullName>
    </submittedName>
</protein>
<comment type="caution">
    <text evidence="1">The sequence shown here is derived from an EMBL/GenBank/DDBJ whole genome shotgun (WGS) entry which is preliminary data.</text>
</comment>
<dbReference type="Proteomes" id="UP000441754">
    <property type="component" value="Unassembled WGS sequence"/>
</dbReference>
<dbReference type="Gene3D" id="2.160.20.120">
    <property type="match status" value="1"/>
</dbReference>
<reference evidence="1 2" key="1">
    <citation type="journal article" date="2018" name="Antonie Van Leeuwenhoek">
        <title>Larkinella terrae sp. nov., isolated from soil on Jeju Island, South Korea.</title>
        <authorList>
            <person name="Ten L.N."/>
            <person name="Jeon J."/>
            <person name="Park S.J."/>
            <person name="Park S."/>
            <person name="Lee S.Y."/>
            <person name="Kim M.K."/>
            <person name="Jung H.Y."/>
        </authorList>
    </citation>
    <scope>NUCLEOTIDE SEQUENCE [LARGE SCALE GENOMIC DNA]</scope>
    <source>
        <strain evidence="1 2">KCTC 52001</strain>
    </source>
</reference>
<gene>
    <name evidence="1" type="ORF">GJJ30_28380</name>
</gene>
<dbReference type="RefSeq" id="WP_154178525.1">
    <property type="nucleotide sequence ID" value="NZ_WJXZ01000014.1"/>
</dbReference>
<evidence type="ECO:0000313" key="1">
    <source>
        <dbReference type="EMBL" id="MRS65248.1"/>
    </source>
</evidence>
<dbReference type="OrthoDB" id="952674at2"/>
<evidence type="ECO:0000313" key="2">
    <source>
        <dbReference type="Proteomes" id="UP000441754"/>
    </source>
</evidence>
<sequence>MKTSNKLLTGLFITALLTLIGANVALKAEHDKIDFNDPFSGLSSIALKPFQILKLEGNLNGLVSVETGKTSEMRLQEDVKNQFTFRSLGDTLVVAYKPESSPWQSKPNQYINAVPAATILTPSLHTLITNKISCNLNRLTTENLAITQQNGGVLLTNSTIGTLTVADSQGSELHTKPTNHVRSAAITSRDSSNITIERDIFDSFALQYDSLTMLKIPGGLLKKLK</sequence>
<proteinExistence type="predicted"/>
<dbReference type="AlphaFoldDB" id="A0A7K0EUX7"/>
<accession>A0A7K0EUX7</accession>
<keyword evidence="2" id="KW-1185">Reference proteome</keyword>